<protein>
    <submittedName>
        <fullName evidence="3">Oncosphere antigen A</fullName>
    </submittedName>
</protein>
<dbReference type="Pfam" id="PF00041">
    <property type="entry name" value="fn3"/>
    <property type="match status" value="1"/>
</dbReference>
<dbReference type="InterPro" id="IPR036116">
    <property type="entry name" value="FN3_sf"/>
</dbReference>
<proteinExistence type="predicted"/>
<dbReference type="OrthoDB" id="6274301at2759"/>
<dbReference type="PROSITE" id="PS50853">
    <property type="entry name" value="FN3"/>
    <property type="match status" value="2"/>
</dbReference>
<dbReference type="RefSeq" id="XP_024349830.1">
    <property type="nucleotide sequence ID" value="XM_024495766.1"/>
</dbReference>
<dbReference type="OMA" id="YTVQMTW"/>
<dbReference type="SUPFAM" id="SSF49265">
    <property type="entry name" value="Fibronectin type III"/>
    <property type="match status" value="2"/>
</dbReference>
<dbReference type="Gene3D" id="2.60.40.10">
    <property type="entry name" value="Immunoglobulins"/>
    <property type="match status" value="2"/>
</dbReference>
<feature type="domain" description="Fibronectin type-III" evidence="2">
    <location>
        <begin position="129"/>
        <end position="226"/>
    </location>
</feature>
<dbReference type="InterPro" id="IPR013783">
    <property type="entry name" value="Ig-like_fold"/>
</dbReference>
<dbReference type="CDD" id="cd00063">
    <property type="entry name" value="FN3"/>
    <property type="match status" value="3"/>
</dbReference>
<evidence type="ECO:0000313" key="3">
    <source>
        <dbReference type="EMBL" id="EUB58634.1"/>
    </source>
</evidence>
<evidence type="ECO:0000256" key="1">
    <source>
        <dbReference type="ARBA" id="ARBA00022737"/>
    </source>
</evidence>
<comment type="caution">
    <text evidence="3">The sequence shown here is derived from an EMBL/GenBank/DDBJ whole genome shotgun (WGS) entry which is preliminary data.</text>
</comment>
<reference evidence="3 4" key="1">
    <citation type="journal article" date="2013" name="Nat. Genet.">
        <title>The genome of the hydatid tapeworm Echinococcus granulosus.</title>
        <authorList>
            <person name="Zheng H."/>
            <person name="Zhang W."/>
            <person name="Zhang L."/>
            <person name="Zhang Z."/>
            <person name="Li J."/>
            <person name="Lu G."/>
            <person name="Zhu Y."/>
            <person name="Wang Y."/>
            <person name="Huang Y."/>
            <person name="Liu J."/>
            <person name="Kang H."/>
            <person name="Chen J."/>
            <person name="Wang L."/>
            <person name="Chen A."/>
            <person name="Yu S."/>
            <person name="Gao Z."/>
            <person name="Jin L."/>
            <person name="Gu W."/>
            <person name="Wang Z."/>
            <person name="Zhao L."/>
            <person name="Shi B."/>
            <person name="Wen H."/>
            <person name="Lin R."/>
            <person name="Jones M.K."/>
            <person name="Brejova B."/>
            <person name="Vinar T."/>
            <person name="Zhao G."/>
            <person name="McManus D.P."/>
            <person name="Chen Z."/>
            <person name="Zhou Y."/>
            <person name="Wang S."/>
        </authorList>
    </citation>
    <scope>NUCLEOTIDE SEQUENCE [LARGE SCALE GENOMIC DNA]</scope>
</reference>
<dbReference type="InterPro" id="IPR050991">
    <property type="entry name" value="ECM_Regulatory_Proteins"/>
</dbReference>
<organism evidence="3 4">
    <name type="scientific">Echinococcus granulosus</name>
    <name type="common">Hydatid tapeworm</name>
    <dbReference type="NCBI Taxonomy" id="6210"/>
    <lineage>
        <taxon>Eukaryota</taxon>
        <taxon>Metazoa</taxon>
        <taxon>Spiralia</taxon>
        <taxon>Lophotrochozoa</taxon>
        <taxon>Platyhelminthes</taxon>
        <taxon>Cestoda</taxon>
        <taxon>Eucestoda</taxon>
        <taxon>Cyclophyllidea</taxon>
        <taxon>Taeniidae</taxon>
        <taxon>Echinococcus</taxon>
        <taxon>Echinococcus granulosus group</taxon>
    </lineage>
</organism>
<keyword evidence="4" id="KW-1185">Reference proteome</keyword>
<dbReference type="EMBL" id="APAU02000058">
    <property type="protein sequence ID" value="EUB58634.1"/>
    <property type="molecule type" value="Genomic_DNA"/>
</dbReference>
<dbReference type="STRING" id="6210.W6UYI4"/>
<dbReference type="Proteomes" id="UP000019149">
    <property type="component" value="Unassembled WGS sequence"/>
</dbReference>
<evidence type="ECO:0000259" key="2">
    <source>
        <dbReference type="PROSITE" id="PS50853"/>
    </source>
</evidence>
<evidence type="ECO:0000313" key="4">
    <source>
        <dbReference type="Proteomes" id="UP000019149"/>
    </source>
</evidence>
<gene>
    <name evidence="3" type="ORF">EGR_06517</name>
</gene>
<keyword evidence="1" id="KW-0677">Repeat</keyword>
<dbReference type="InterPro" id="IPR003961">
    <property type="entry name" value="FN3_dom"/>
</dbReference>
<dbReference type="CTD" id="36342232"/>
<dbReference type="GeneID" id="36342232"/>
<dbReference type="PANTHER" id="PTHR46708">
    <property type="entry name" value="TENASCIN"/>
    <property type="match status" value="1"/>
</dbReference>
<dbReference type="AlphaFoldDB" id="W6UYI4"/>
<accession>W6UYI4</accession>
<dbReference type="PANTHER" id="PTHR46708:SF2">
    <property type="entry name" value="FIBRONECTIN TYPE-III DOMAIN-CONTAINING PROTEIN"/>
    <property type="match status" value="1"/>
</dbReference>
<feature type="domain" description="Fibronectin type-III" evidence="2">
    <location>
        <begin position="333"/>
        <end position="390"/>
    </location>
</feature>
<sequence>MRLLWTERLGKNLWKKLMIAFASIAIRKPTFEATYHEDIEILDILIHEPKVERGQFDGFEILMKTDDFDLPTGWRTVDRLPANERKYELDGVEPLRKYAVTVRGHVLPHNVSEMADYLVFETMDADLSVPENVKLKAVDPYTVQMTWDRPETSNGPITNYTIEWSLDHDWQENVNLSSVNFYEFTDLKPGQTVVVSICARSRPSASMKFDYVGTRSAFERVTIPLQMKGMRKPTFEAIYHEDLRQLDMQVHEPKDVKGQFKGFEILMKIGLPNSQNVWKSMANLTDNQWEHHIGGFLPQLNYTVTVQGRISPDIFSVKADPLVFEVIHADFSVPRNVTLTPISPFSVLMTWDSPARSNGLIAGYVIEWFVDRMRKASIHPSSNHSHTFTG</sequence>
<name>W6UYI4_ECHGR</name>
<dbReference type="SMART" id="SM00060">
    <property type="entry name" value="FN3"/>
    <property type="match status" value="1"/>
</dbReference>
<dbReference type="KEGG" id="egl:EGR_06517"/>